<feature type="compositionally biased region" description="Low complexity" evidence="14">
    <location>
        <begin position="1"/>
        <end position="15"/>
    </location>
</feature>
<dbReference type="InterPro" id="IPR036412">
    <property type="entry name" value="HAD-like_sf"/>
</dbReference>
<dbReference type="PROSITE" id="PS51671">
    <property type="entry name" value="ACT"/>
    <property type="match status" value="1"/>
</dbReference>
<dbReference type="InterPro" id="IPR004469">
    <property type="entry name" value="PSP"/>
</dbReference>
<comment type="caution">
    <text evidence="16">The sequence shown here is derived from an EMBL/GenBank/DDBJ whole genome shotgun (WGS) entry which is preliminary data.</text>
</comment>
<evidence type="ECO:0000256" key="5">
    <source>
        <dbReference type="ARBA" id="ARBA00022605"/>
    </source>
</evidence>
<dbReference type="GO" id="GO:0000287">
    <property type="term" value="F:magnesium ion binding"/>
    <property type="evidence" value="ECO:0007669"/>
    <property type="project" value="TreeGrafter"/>
</dbReference>
<evidence type="ECO:0000256" key="10">
    <source>
        <dbReference type="ARBA" id="ARBA00031693"/>
    </source>
</evidence>
<evidence type="ECO:0000256" key="4">
    <source>
        <dbReference type="ARBA" id="ARBA00012640"/>
    </source>
</evidence>
<name>A0A3L8NZY1_9ACTN</name>
<evidence type="ECO:0000256" key="2">
    <source>
        <dbReference type="ARBA" id="ARBA00005135"/>
    </source>
</evidence>
<evidence type="ECO:0000256" key="3">
    <source>
        <dbReference type="ARBA" id="ARBA00009184"/>
    </source>
</evidence>
<dbReference type="Proteomes" id="UP000281708">
    <property type="component" value="Unassembled WGS sequence"/>
</dbReference>
<dbReference type="SFLD" id="SFLDF00029">
    <property type="entry name" value="phosphoserine_phosphatase"/>
    <property type="match status" value="1"/>
</dbReference>
<dbReference type="Gene3D" id="3.30.70.260">
    <property type="match status" value="2"/>
</dbReference>
<dbReference type="NCBIfam" id="TIGR01488">
    <property type="entry name" value="HAD-SF-IB"/>
    <property type="match status" value="1"/>
</dbReference>
<dbReference type="SFLD" id="SFLDS00003">
    <property type="entry name" value="Haloacid_Dehalogenase"/>
    <property type="match status" value="1"/>
</dbReference>
<dbReference type="InterPro" id="IPR049148">
    <property type="entry name" value="PSP_ACT"/>
</dbReference>
<keyword evidence="17" id="KW-1185">Reference proteome</keyword>
<dbReference type="CDD" id="cd04870">
    <property type="entry name" value="ACT_PSP_1"/>
    <property type="match status" value="1"/>
</dbReference>
<dbReference type="NCBIfam" id="TIGR00338">
    <property type="entry name" value="serB"/>
    <property type="match status" value="1"/>
</dbReference>
<evidence type="ECO:0000256" key="1">
    <source>
        <dbReference type="ARBA" id="ARBA00001946"/>
    </source>
</evidence>
<dbReference type="GO" id="GO:0036424">
    <property type="term" value="F:L-phosphoserine phosphatase activity"/>
    <property type="evidence" value="ECO:0007669"/>
    <property type="project" value="InterPro"/>
</dbReference>
<dbReference type="SUPFAM" id="SSF56784">
    <property type="entry name" value="HAD-like"/>
    <property type="match status" value="1"/>
</dbReference>
<evidence type="ECO:0000313" key="17">
    <source>
        <dbReference type="Proteomes" id="UP000281708"/>
    </source>
</evidence>
<dbReference type="SUPFAM" id="SSF55021">
    <property type="entry name" value="ACT-like"/>
    <property type="match status" value="1"/>
</dbReference>
<evidence type="ECO:0000256" key="9">
    <source>
        <dbReference type="ARBA" id="ARBA00023299"/>
    </source>
</evidence>
<evidence type="ECO:0000256" key="14">
    <source>
        <dbReference type="SAM" id="MobiDB-lite"/>
    </source>
</evidence>
<dbReference type="OrthoDB" id="9792539at2"/>
<evidence type="ECO:0000256" key="6">
    <source>
        <dbReference type="ARBA" id="ARBA00022723"/>
    </source>
</evidence>
<dbReference type="SFLD" id="SFLDG01137">
    <property type="entry name" value="C1.6.1:_Phosphoserine_Phosphat"/>
    <property type="match status" value="1"/>
</dbReference>
<evidence type="ECO:0000259" key="15">
    <source>
        <dbReference type="PROSITE" id="PS51671"/>
    </source>
</evidence>
<organism evidence="16 17">
    <name type="scientific">Nocardioides mangrovicus</name>
    <dbReference type="NCBI Taxonomy" id="2478913"/>
    <lineage>
        <taxon>Bacteria</taxon>
        <taxon>Bacillati</taxon>
        <taxon>Actinomycetota</taxon>
        <taxon>Actinomycetes</taxon>
        <taxon>Propionibacteriales</taxon>
        <taxon>Nocardioidaceae</taxon>
        <taxon>Nocardioides</taxon>
    </lineage>
</organism>
<dbReference type="InterPro" id="IPR050582">
    <property type="entry name" value="HAD-like_SerB"/>
</dbReference>
<dbReference type="GO" id="GO:0005737">
    <property type="term" value="C:cytoplasm"/>
    <property type="evidence" value="ECO:0007669"/>
    <property type="project" value="TreeGrafter"/>
</dbReference>
<keyword evidence="5" id="KW-0028">Amino-acid biosynthesis</keyword>
<comment type="cofactor">
    <cofactor evidence="1">
        <name>Mg(2+)</name>
        <dbReference type="ChEBI" id="CHEBI:18420"/>
    </cofactor>
</comment>
<comment type="catalytic activity">
    <reaction evidence="11">
        <text>O-phospho-L-serine + H2O = L-serine + phosphate</text>
        <dbReference type="Rhea" id="RHEA:21208"/>
        <dbReference type="ChEBI" id="CHEBI:15377"/>
        <dbReference type="ChEBI" id="CHEBI:33384"/>
        <dbReference type="ChEBI" id="CHEBI:43474"/>
        <dbReference type="ChEBI" id="CHEBI:57524"/>
        <dbReference type="EC" id="3.1.3.3"/>
    </reaction>
</comment>
<feature type="domain" description="ACT" evidence="15">
    <location>
        <begin position="83"/>
        <end position="154"/>
    </location>
</feature>
<dbReference type="PANTHER" id="PTHR43344">
    <property type="entry name" value="PHOSPHOSERINE PHOSPHATASE"/>
    <property type="match status" value="1"/>
</dbReference>
<feature type="active site" description="Nucleophile" evidence="13">
    <location>
        <position position="255"/>
    </location>
</feature>
<feature type="active site" description="Proton donor" evidence="13">
    <location>
        <position position="257"/>
    </location>
</feature>
<evidence type="ECO:0000256" key="8">
    <source>
        <dbReference type="ARBA" id="ARBA00022842"/>
    </source>
</evidence>
<comment type="catalytic activity">
    <reaction evidence="12">
        <text>O-phospho-D-serine + H2O = D-serine + phosphate</text>
        <dbReference type="Rhea" id="RHEA:24873"/>
        <dbReference type="ChEBI" id="CHEBI:15377"/>
        <dbReference type="ChEBI" id="CHEBI:35247"/>
        <dbReference type="ChEBI" id="CHEBI:43474"/>
        <dbReference type="ChEBI" id="CHEBI:58680"/>
        <dbReference type="EC" id="3.1.3.3"/>
    </reaction>
</comment>
<dbReference type="Pfam" id="PF21086">
    <property type="entry name" value="ACT_PSP_2"/>
    <property type="match status" value="1"/>
</dbReference>
<keyword evidence="8" id="KW-0460">Magnesium</keyword>
<accession>A0A3L8NZY1</accession>
<dbReference type="InterPro" id="IPR023214">
    <property type="entry name" value="HAD_sf"/>
</dbReference>
<dbReference type="AlphaFoldDB" id="A0A3L8NZY1"/>
<dbReference type="UniPathway" id="UPA00135">
    <property type="reaction ID" value="UER00198"/>
</dbReference>
<sequence>MPACAWRSSPWPRSPRAARSRRTRSSSGVRHWCRWTGRRVTPSSRCCRDQSGGAGESRSRSTPPGSGGQDLGCRPVDGVRTLLLTITGKDRPGVTSRVFDTLAGYGVEVLDVEQILLRGRLVLGVLVSAPRDWRALHADLSAVALELGMQVELEHGAGDNTHRADGRTHVTILGSPLRSRAVAAIAGRIADTGANIDRIERMARYPVTAIELHVSGADPDRLRTLLAVEAATQRVDVAVQAANLLMRGVRLVVMDVDSTFIQGEVIEMLAAHAGCEAEVAAVTERAMAGELDFEQSLHQRVALLAGLPESVFDDVYRDIVLAPGARTLVRTLRRLGYRFALVSGGFTQITDRIAADLGIHFTAANRLEVVDGRLTGRVSGPVVDRPGKAAALRRFADEAGIAVAATIAIGDGANDLDMLAAAGLGIAFNAKPVVREAAGTAINVPYLDTILYLLGISREEIEQADADAGVTTPSPPV</sequence>
<dbReference type="EMBL" id="RDBE01000008">
    <property type="protein sequence ID" value="RLV48750.1"/>
    <property type="molecule type" value="Genomic_DNA"/>
</dbReference>
<dbReference type="InterPro" id="IPR045865">
    <property type="entry name" value="ACT-like_dom_sf"/>
</dbReference>
<evidence type="ECO:0000313" key="16">
    <source>
        <dbReference type="EMBL" id="RLV48750.1"/>
    </source>
</evidence>
<comment type="pathway">
    <text evidence="2">Amino-acid biosynthesis; L-serine biosynthesis; L-serine from 3-phospho-D-glycerate: step 3/3.</text>
</comment>
<dbReference type="Gene3D" id="1.10.150.210">
    <property type="entry name" value="Phosphoserine phosphatase, domain 2"/>
    <property type="match status" value="1"/>
</dbReference>
<dbReference type="InterPro" id="IPR002912">
    <property type="entry name" value="ACT_dom"/>
</dbReference>
<dbReference type="EC" id="3.1.3.3" evidence="4"/>
<reference evidence="16 17" key="1">
    <citation type="submission" date="2018-10" db="EMBL/GenBank/DDBJ databases">
        <title>Marmoricola sp. 4Q3S-7 whole genome shotgun sequence.</title>
        <authorList>
            <person name="Li F."/>
        </authorList>
    </citation>
    <scope>NUCLEOTIDE SEQUENCE [LARGE SCALE GENOMIC DNA]</scope>
    <source>
        <strain evidence="16 17">4Q3S-7</strain>
    </source>
</reference>
<dbReference type="SFLD" id="SFLDG01136">
    <property type="entry name" value="C1.6:_Phosphoserine_Phosphatas"/>
    <property type="match status" value="1"/>
</dbReference>
<feature type="region of interest" description="Disordered" evidence="14">
    <location>
        <begin position="1"/>
        <end position="74"/>
    </location>
</feature>
<evidence type="ECO:0000256" key="11">
    <source>
        <dbReference type="ARBA" id="ARBA00048138"/>
    </source>
</evidence>
<evidence type="ECO:0000256" key="7">
    <source>
        <dbReference type="ARBA" id="ARBA00022801"/>
    </source>
</evidence>
<dbReference type="PANTHER" id="PTHR43344:SF2">
    <property type="entry name" value="PHOSPHOSERINE PHOSPHATASE"/>
    <property type="match status" value="1"/>
</dbReference>
<keyword evidence="6" id="KW-0479">Metal-binding</keyword>
<proteinExistence type="inferred from homology"/>
<dbReference type="CDD" id="cd07500">
    <property type="entry name" value="HAD_PSP"/>
    <property type="match status" value="1"/>
</dbReference>
<evidence type="ECO:0000256" key="12">
    <source>
        <dbReference type="ARBA" id="ARBA00048523"/>
    </source>
</evidence>
<evidence type="ECO:0000256" key="13">
    <source>
        <dbReference type="PIRSR" id="PIRSR604469-1"/>
    </source>
</evidence>
<dbReference type="Pfam" id="PF13740">
    <property type="entry name" value="ACT_6"/>
    <property type="match status" value="1"/>
</dbReference>
<dbReference type="GO" id="GO:0006564">
    <property type="term" value="P:L-serine biosynthetic process"/>
    <property type="evidence" value="ECO:0007669"/>
    <property type="project" value="UniProtKB-KW"/>
</dbReference>
<dbReference type="Gene3D" id="3.40.50.1000">
    <property type="entry name" value="HAD superfamily/HAD-like"/>
    <property type="match status" value="1"/>
</dbReference>
<keyword evidence="7 16" id="KW-0378">Hydrolase</keyword>
<gene>
    <name evidence="16" type="primary">serB</name>
    <name evidence="16" type="ORF">D9V37_13570</name>
</gene>
<comment type="similarity">
    <text evidence="3">Belongs to the HAD-like hydrolase superfamily. SerB family.</text>
</comment>
<dbReference type="Pfam" id="PF12710">
    <property type="entry name" value="HAD"/>
    <property type="match status" value="1"/>
</dbReference>
<keyword evidence="9" id="KW-0718">Serine biosynthesis</keyword>
<protein>
    <recommendedName>
        <fullName evidence="4">phosphoserine phosphatase</fullName>
        <ecNumber evidence="4">3.1.3.3</ecNumber>
    </recommendedName>
    <alternativeName>
        <fullName evidence="10">O-phosphoserine phosphohydrolase</fullName>
    </alternativeName>
</protein>